<dbReference type="Proteomes" id="UP000053244">
    <property type="component" value="Unassembled WGS sequence"/>
</dbReference>
<feature type="domain" description="IclR-ED" evidence="5">
    <location>
        <begin position="78"/>
        <end position="255"/>
    </location>
</feature>
<dbReference type="PROSITE" id="PS51078">
    <property type="entry name" value="ICLR_ED"/>
    <property type="match status" value="1"/>
</dbReference>
<protein>
    <submittedName>
        <fullName evidence="6">Transcriptional regulator</fullName>
    </submittedName>
</protein>
<accession>A0A117MQ50</accession>
<proteinExistence type="predicted"/>
<dbReference type="InterPro" id="IPR036390">
    <property type="entry name" value="WH_DNA-bd_sf"/>
</dbReference>
<dbReference type="Gene3D" id="3.30.450.40">
    <property type="match status" value="1"/>
</dbReference>
<dbReference type="Gene3D" id="1.10.10.10">
    <property type="entry name" value="Winged helix-like DNA-binding domain superfamily/Winged helix DNA-binding domain"/>
    <property type="match status" value="1"/>
</dbReference>
<sequence length="262" mass="28437">MSSRKATGEETSDGQGVRSIQRALDVLSLLSEDRPLIAIRDIVAATGLAKTTVIRIVQTLEQSGLLWATNAGYMAGPGLWRWAHLAKRGWELPPETQRLMRELAAGERETVNVYVARDIVRICIAQQESPQALRHVVQVGDELPLWAGASAKVLLRGASPALLERVTRSSPYGEEHVARLREWIDQAAEQGYAVSHGERDAGLSAVAVPILGRSGTVVAALTLSGPTVRFDDERVARFTQALLAAATQMNERGFDHPLGSSF</sequence>
<dbReference type="GO" id="GO:0045892">
    <property type="term" value="P:negative regulation of DNA-templated transcription"/>
    <property type="evidence" value="ECO:0007669"/>
    <property type="project" value="TreeGrafter"/>
</dbReference>
<dbReference type="GO" id="GO:0003700">
    <property type="term" value="F:DNA-binding transcription factor activity"/>
    <property type="evidence" value="ECO:0007669"/>
    <property type="project" value="TreeGrafter"/>
</dbReference>
<dbReference type="PROSITE" id="PS51077">
    <property type="entry name" value="HTH_ICLR"/>
    <property type="match status" value="1"/>
</dbReference>
<reference evidence="6 7" key="1">
    <citation type="submission" date="2015-10" db="EMBL/GenBank/DDBJ databases">
        <authorList>
            <person name="Gilbert D.G."/>
        </authorList>
    </citation>
    <scope>NUCLEOTIDE SEQUENCE [LARGE SCALE GENOMIC DNA]</scope>
    <source>
        <strain evidence="6 7">NRRL B-16712</strain>
    </source>
</reference>
<name>A0A117MQ50_9ACTN</name>
<evidence type="ECO:0000256" key="2">
    <source>
        <dbReference type="ARBA" id="ARBA00023125"/>
    </source>
</evidence>
<dbReference type="PANTHER" id="PTHR30136">
    <property type="entry name" value="HELIX-TURN-HELIX TRANSCRIPTIONAL REGULATOR, ICLR FAMILY"/>
    <property type="match status" value="1"/>
</dbReference>
<gene>
    <name evidence="6" type="ORF">ADL15_26505</name>
</gene>
<evidence type="ECO:0000256" key="3">
    <source>
        <dbReference type="ARBA" id="ARBA00023163"/>
    </source>
</evidence>
<dbReference type="InterPro" id="IPR014757">
    <property type="entry name" value="Tscrpt_reg_IclR_C"/>
</dbReference>
<comment type="caution">
    <text evidence="6">The sequence shown here is derived from an EMBL/GenBank/DDBJ whole genome shotgun (WGS) entry which is preliminary data.</text>
</comment>
<dbReference type="InterPro" id="IPR036388">
    <property type="entry name" value="WH-like_DNA-bd_sf"/>
</dbReference>
<dbReference type="Pfam" id="PF09339">
    <property type="entry name" value="HTH_IclR"/>
    <property type="match status" value="1"/>
</dbReference>
<evidence type="ECO:0000259" key="4">
    <source>
        <dbReference type="PROSITE" id="PS51077"/>
    </source>
</evidence>
<keyword evidence="2" id="KW-0238">DNA-binding</keyword>
<evidence type="ECO:0000256" key="1">
    <source>
        <dbReference type="ARBA" id="ARBA00023015"/>
    </source>
</evidence>
<keyword evidence="1" id="KW-0805">Transcription regulation</keyword>
<evidence type="ECO:0000259" key="5">
    <source>
        <dbReference type="PROSITE" id="PS51078"/>
    </source>
</evidence>
<dbReference type="SUPFAM" id="SSF46785">
    <property type="entry name" value="Winged helix' DNA-binding domain"/>
    <property type="match status" value="1"/>
</dbReference>
<dbReference type="AlphaFoldDB" id="A0A117MQ50"/>
<dbReference type="RefSeq" id="WP_067696837.1">
    <property type="nucleotide sequence ID" value="NZ_LLZH01000276.1"/>
</dbReference>
<dbReference type="PANTHER" id="PTHR30136:SF39">
    <property type="entry name" value="TRANSCRIPTIONAL REGULATORY PROTEIN"/>
    <property type="match status" value="1"/>
</dbReference>
<dbReference type="EMBL" id="LLZH01000276">
    <property type="protein sequence ID" value="KUL29667.1"/>
    <property type="molecule type" value="Genomic_DNA"/>
</dbReference>
<feature type="domain" description="HTH iclR-type" evidence="4">
    <location>
        <begin position="17"/>
        <end position="77"/>
    </location>
</feature>
<organism evidence="6 7">
    <name type="scientific">Actinoplanes awajinensis subsp. mycoplanecinus</name>
    <dbReference type="NCBI Taxonomy" id="135947"/>
    <lineage>
        <taxon>Bacteria</taxon>
        <taxon>Bacillati</taxon>
        <taxon>Actinomycetota</taxon>
        <taxon>Actinomycetes</taxon>
        <taxon>Micromonosporales</taxon>
        <taxon>Micromonosporaceae</taxon>
        <taxon>Actinoplanes</taxon>
    </lineage>
</organism>
<evidence type="ECO:0000313" key="6">
    <source>
        <dbReference type="EMBL" id="KUL29667.1"/>
    </source>
</evidence>
<dbReference type="InterPro" id="IPR005471">
    <property type="entry name" value="Tscrpt_reg_IclR_N"/>
</dbReference>
<dbReference type="SMART" id="SM00346">
    <property type="entry name" value="HTH_ICLR"/>
    <property type="match status" value="1"/>
</dbReference>
<dbReference type="GO" id="GO:0003677">
    <property type="term" value="F:DNA binding"/>
    <property type="evidence" value="ECO:0007669"/>
    <property type="project" value="UniProtKB-KW"/>
</dbReference>
<dbReference type="Pfam" id="PF01614">
    <property type="entry name" value="IclR_C"/>
    <property type="match status" value="1"/>
</dbReference>
<dbReference type="OrthoDB" id="3734039at2"/>
<evidence type="ECO:0000313" key="7">
    <source>
        <dbReference type="Proteomes" id="UP000053244"/>
    </source>
</evidence>
<keyword evidence="7" id="KW-1185">Reference proteome</keyword>
<dbReference type="InterPro" id="IPR050707">
    <property type="entry name" value="HTH_MetabolicPath_Reg"/>
</dbReference>
<dbReference type="InterPro" id="IPR029016">
    <property type="entry name" value="GAF-like_dom_sf"/>
</dbReference>
<keyword evidence="3" id="KW-0804">Transcription</keyword>
<dbReference type="SUPFAM" id="SSF55781">
    <property type="entry name" value="GAF domain-like"/>
    <property type="match status" value="1"/>
</dbReference>